<dbReference type="EMBL" id="AP015362">
    <property type="protein sequence ID" value="BAU03394.1"/>
    <property type="molecule type" value="Genomic_DNA"/>
</dbReference>
<name>A0A0S3TE45_PHAAN</name>
<gene>
    <name evidence="2" type="primary">Vigan.UMG095900</name>
    <name evidence="2" type="ORF">VIGAN_UM095900</name>
</gene>
<sequence>LDKESYFVWIFFFFFDIGIHVRKIPRCFSIKDWLCCNPFCIANYLRINFVMDLSLGGAADLSLSTSILFPSIMPR</sequence>
<accession>A0A0S3TE45</accession>
<reference evidence="2" key="1">
    <citation type="journal article" date="2015" name="Sci. Rep.">
        <title>The power of single molecule real-time sequencing technology in the de novo assembly of a eukaryotic genome.</title>
        <authorList>
            <person name="Sakai H."/>
            <person name="Naito K."/>
            <person name="Ogiso-Tanaka E."/>
            <person name="Takahashi Y."/>
            <person name="Iseki K."/>
            <person name="Muto C."/>
            <person name="Satou K."/>
            <person name="Teruya K."/>
            <person name="Shiroma A."/>
            <person name="Shimoji M."/>
            <person name="Hirano T."/>
            <person name="Itoh T."/>
            <person name="Kaga A."/>
            <person name="Tomooka N."/>
        </authorList>
    </citation>
    <scope>NUCLEOTIDE SEQUENCE</scope>
</reference>
<feature type="transmembrane region" description="Helical" evidence="1">
    <location>
        <begin position="6"/>
        <end position="21"/>
    </location>
</feature>
<protein>
    <submittedName>
        <fullName evidence="2">Uncharacterized protein</fullName>
    </submittedName>
</protein>
<evidence type="ECO:0000256" key="1">
    <source>
        <dbReference type="SAM" id="Phobius"/>
    </source>
</evidence>
<feature type="non-terminal residue" evidence="2">
    <location>
        <position position="1"/>
    </location>
</feature>
<organism evidence="2">
    <name type="scientific">Vigna angularis var. angularis</name>
    <dbReference type="NCBI Taxonomy" id="157739"/>
    <lineage>
        <taxon>Eukaryota</taxon>
        <taxon>Viridiplantae</taxon>
        <taxon>Streptophyta</taxon>
        <taxon>Embryophyta</taxon>
        <taxon>Tracheophyta</taxon>
        <taxon>Spermatophyta</taxon>
        <taxon>Magnoliopsida</taxon>
        <taxon>eudicotyledons</taxon>
        <taxon>Gunneridae</taxon>
        <taxon>Pentapetalae</taxon>
        <taxon>rosids</taxon>
        <taxon>fabids</taxon>
        <taxon>Fabales</taxon>
        <taxon>Fabaceae</taxon>
        <taxon>Papilionoideae</taxon>
        <taxon>50 kb inversion clade</taxon>
        <taxon>NPAAA clade</taxon>
        <taxon>indigoferoid/millettioid clade</taxon>
        <taxon>Phaseoleae</taxon>
        <taxon>Vigna</taxon>
    </lineage>
</organism>
<dbReference type="AlphaFoldDB" id="A0A0S3TE45"/>
<keyword evidence="1" id="KW-0472">Membrane</keyword>
<keyword evidence="1" id="KW-1133">Transmembrane helix</keyword>
<evidence type="ECO:0000313" key="2">
    <source>
        <dbReference type="EMBL" id="BAU03394.1"/>
    </source>
</evidence>
<keyword evidence="1" id="KW-0812">Transmembrane</keyword>
<proteinExistence type="predicted"/>